<organism evidence="2 3">
    <name type="scientific">Amycolatopsis jiangsuensis</name>
    <dbReference type="NCBI Taxonomy" id="1181879"/>
    <lineage>
        <taxon>Bacteria</taxon>
        <taxon>Bacillati</taxon>
        <taxon>Actinomycetota</taxon>
        <taxon>Actinomycetes</taxon>
        <taxon>Pseudonocardiales</taxon>
        <taxon>Pseudonocardiaceae</taxon>
        <taxon>Amycolatopsis</taxon>
    </lineage>
</organism>
<reference evidence="2 3" key="1">
    <citation type="submission" date="2020-08" db="EMBL/GenBank/DDBJ databases">
        <title>Sequencing the genomes of 1000 actinobacteria strains.</title>
        <authorList>
            <person name="Klenk H.-P."/>
        </authorList>
    </citation>
    <scope>NUCLEOTIDE SEQUENCE [LARGE SCALE GENOMIC DNA]</scope>
    <source>
        <strain evidence="2 3">DSM 45859</strain>
    </source>
</reference>
<dbReference type="EMBL" id="JACHMG010000001">
    <property type="protein sequence ID" value="MBB4685001.1"/>
    <property type="molecule type" value="Genomic_DNA"/>
</dbReference>
<evidence type="ECO:0008006" key="4">
    <source>
        <dbReference type="Google" id="ProtNLM"/>
    </source>
</evidence>
<dbReference type="InterPro" id="IPR043519">
    <property type="entry name" value="NT_sf"/>
</dbReference>
<dbReference type="PROSITE" id="PS51257">
    <property type="entry name" value="PROKAR_LIPOPROTEIN"/>
    <property type="match status" value="1"/>
</dbReference>
<accession>A0A840IR09</accession>
<evidence type="ECO:0000256" key="1">
    <source>
        <dbReference type="SAM" id="SignalP"/>
    </source>
</evidence>
<name>A0A840IR09_9PSEU</name>
<protein>
    <recommendedName>
        <fullName evidence="4">Polymerase nucleotidyl transferase domain-containing protein</fullName>
    </recommendedName>
</protein>
<feature type="signal peptide" evidence="1">
    <location>
        <begin position="1"/>
        <end position="17"/>
    </location>
</feature>
<dbReference type="AlphaFoldDB" id="A0A840IR09"/>
<keyword evidence="1" id="KW-0732">Signal</keyword>
<comment type="caution">
    <text evidence="2">The sequence shown here is derived from an EMBL/GenBank/DDBJ whole genome shotgun (WGS) entry which is preliminary data.</text>
</comment>
<dbReference type="SUPFAM" id="SSF81301">
    <property type="entry name" value="Nucleotidyltransferase"/>
    <property type="match status" value="1"/>
</dbReference>
<feature type="chain" id="PRO_5038733597" description="Polymerase nucleotidyl transferase domain-containing protein" evidence="1">
    <location>
        <begin position="18"/>
        <end position="217"/>
    </location>
</feature>
<evidence type="ECO:0000313" key="2">
    <source>
        <dbReference type="EMBL" id="MBB4685001.1"/>
    </source>
</evidence>
<dbReference type="Proteomes" id="UP000581769">
    <property type="component" value="Unassembled WGS sequence"/>
</dbReference>
<sequence length="217" mass="22971">MTWSRAALAHATVTALAAACPGSRADLIGSLGAGTADEYSDIDVEWVVPDGRLTTAVTSARAVLDEVQPVAAVRVAPDYFHSARRRLLFVRFAEVSLFWRLDLAVREVSGPPAKGESDPGEHAGDHEWSRPASALANALGTIKAVARGRFDDAGGLVDRGFVRIAEADGATGRWVADVTRLCRAAVAREPDLATLAHETIALAEAELRGQPGAPKKR</sequence>
<dbReference type="Gene3D" id="3.30.460.10">
    <property type="entry name" value="Beta Polymerase, domain 2"/>
    <property type="match status" value="1"/>
</dbReference>
<evidence type="ECO:0000313" key="3">
    <source>
        <dbReference type="Proteomes" id="UP000581769"/>
    </source>
</evidence>
<dbReference type="RefSeq" id="WP_221457695.1">
    <property type="nucleotide sequence ID" value="NZ_JACHMG010000001.1"/>
</dbReference>
<keyword evidence="3" id="KW-1185">Reference proteome</keyword>
<proteinExistence type="predicted"/>
<gene>
    <name evidence="2" type="ORF">BJY18_002486</name>
</gene>